<dbReference type="GeneID" id="103507166"/>
<protein>
    <submittedName>
        <fullName evidence="4 5">Uncharacterized protein LOC103507166 isoform X1</fullName>
    </submittedName>
</protein>
<evidence type="ECO:0000313" key="5">
    <source>
        <dbReference type="RefSeq" id="XP_026677916.1"/>
    </source>
</evidence>
<sequence>MRAILSMSCVFVLIISTQSQLLLPKLINAHSQIIMPKLSSTISTFKHLASDIGLIKTTAQTGNFANNNHQHHYQTNPYQTYPNPTYPNPTIPTPNNVNTNYQIDLRSSIPSEHQIVNNYETHDHALPNVAYDKKPSDVSEGKPKSGLKPEGNPEGKLNSRLKPESGAGKVEQNSNPSSSNKNNVTAVHKDGTVVFPEDDHSPDATPVNVNKSRGQYSTEAATALTLSIDPAVCIAGKVYPPSDPCGKTFDAAVKVCEDGATLDENNKCRPTDF</sequence>
<feature type="compositionally biased region" description="Basic and acidic residues" evidence="1">
    <location>
        <begin position="122"/>
        <end position="143"/>
    </location>
</feature>
<dbReference type="KEGG" id="dci:103507166"/>
<dbReference type="PaxDb" id="121845-A0A1S3CXH2"/>
<gene>
    <name evidence="4 5" type="primary">LOC103507166</name>
</gene>
<evidence type="ECO:0000313" key="3">
    <source>
        <dbReference type="Proteomes" id="UP000079169"/>
    </source>
</evidence>
<evidence type="ECO:0000313" key="4">
    <source>
        <dbReference type="RefSeq" id="XP_008469837.1"/>
    </source>
</evidence>
<evidence type="ECO:0000256" key="2">
    <source>
        <dbReference type="SAM" id="SignalP"/>
    </source>
</evidence>
<proteinExistence type="predicted"/>
<feature type="chain" id="PRO_5044565825" evidence="2">
    <location>
        <begin position="20"/>
        <end position="273"/>
    </location>
</feature>
<dbReference type="Proteomes" id="UP000079169">
    <property type="component" value="Unplaced"/>
</dbReference>
<organism evidence="4">
    <name type="scientific">Diaphorina citri</name>
    <name type="common">Asian citrus psyllid</name>
    <dbReference type="NCBI Taxonomy" id="121845"/>
    <lineage>
        <taxon>Eukaryota</taxon>
        <taxon>Metazoa</taxon>
        <taxon>Ecdysozoa</taxon>
        <taxon>Arthropoda</taxon>
        <taxon>Hexapoda</taxon>
        <taxon>Insecta</taxon>
        <taxon>Pterygota</taxon>
        <taxon>Neoptera</taxon>
        <taxon>Paraneoptera</taxon>
        <taxon>Hemiptera</taxon>
        <taxon>Sternorrhyncha</taxon>
        <taxon>Psylloidea</taxon>
        <taxon>Psyllidae</taxon>
        <taxon>Diaphorininae</taxon>
        <taxon>Diaphorina</taxon>
    </lineage>
</organism>
<dbReference type="RefSeq" id="XP_026677916.1">
    <property type="nucleotide sequence ID" value="XM_026822115.1"/>
</dbReference>
<accession>A0A1S3CXH2</accession>
<keyword evidence="2" id="KW-0732">Signal</keyword>
<name>A0A1S3CXH2_DIACI</name>
<dbReference type="RefSeq" id="XP_008469837.1">
    <property type="nucleotide sequence ID" value="XM_008471615.3"/>
</dbReference>
<feature type="signal peptide" evidence="2">
    <location>
        <begin position="1"/>
        <end position="19"/>
    </location>
</feature>
<reference evidence="4" key="1">
    <citation type="submission" date="2023-09" db="UniProtKB">
        <authorList>
            <consortium name="RefSeq"/>
        </authorList>
    </citation>
    <scope>IDENTIFICATION</scope>
</reference>
<keyword evidence="3" id="KW-1185">Reference proteome</keyword>
<dbReference type="AlphaFoldDB" id="A0A1S3CXH2"/>
<feature type="compositionally biased region" description="Low complexity" evidence="1">
    <location>
        <begin position="173"/>
        <end position="183"/>
    </location>
</feature>
<evidence type="ECO:0000256" key="1">
    <source>
        <dbReference type="SAM" id="MobiDB-lite"/>
    </source>
</evidence>
<feature type="compositionally biased region" description="Basic and acidic residues" evidence="1">
    <location>
        <begin position="187"/>
        <end position="202"/>
    </location>
</feature>
<feature type="region of interest" description="Disordered" evidence="1">
    <location>
        <begin position="122"/>
        <end position="213"/>
    </location>
</feature>